<dbReference type="AlphaFoldDB" id="A0A553P6K9"/>
<dbReference type="EMBL" id="VCGU01000007">
    <property type="protein sequence ID" value="TRY73328.1"/>
    <property type="molecule type" value="Genomic_DNA"/>
</dbReference>
<dbReference type="Gene3D" id="3.40.50.300">
    <property type="entry name" value="P-loop containing nucleotide triphosphate hydrolases"/>
    <property type="match status" value="1"/>
</dbReference>
<dbReference type="SMART" id="SM00174">
    <property type="entry name" value="RHO"/>
    <property type="match status" value="1"/>
</dbReference>
<comment type="similarity">
    <text evidence="1">Belongs to the small GTPase superfamily. Ras family.</text>
</comment>
<dbReference type="GO" id="GO:0003925">
    <property type="term" value="F:G protein activity"/>
    <property type="evidence" value="ECO:0007669"/>
    <property type="project" value="UniProtKB-EC"/>
</dbReference>
<comment type="catalytic activity">
    <reaction evidence="4">
        <text>GTP + H2O = GDP + phosphate + H(+)</text>
        <dbReference type="Rhea" id="RHEA:19669"/>
        <dbReference type="ChEBI" id="CHEBI:15377"/>
        <dbReference type="ChEBI" id="CHEBI:15378"/>
        <dbReference type="ChEBI" id="CHEBI:37565"/>
        <dbReference type="ChEBI" id="CHEBI:43474"/>
        <dbReference type="ChEBI" id="CHEBI:58189"/>
        <dbReference type="EC" id="3.6.5.2"/>
    </reaction>
</comment>
<evidence type="ECO:0000256" key="2">
    <source>
        <dbReference type="ARBA" id="ARBA00011984"/>
    </source>
</evidence>
<evidence type="ECO:0000313" key="6">
    <source>
        <dbReference type="Proteomes" id="UP000318571"/>
    </source>
</evidence>
<gene>
    <name evidence="5" type="ORF">TCAL_06036</name>
</gene>
<dbReference type="Proteomes" id="UP000318571">
    <property type="component" value="Chromosome 3"/>
</dbReference>
<evidence type="ECO:0000256" key="3">
    <source>
        <dbReference type="ARBA" id="ARBA00022801"/>
    </source>
</evidence>
<dbReference type="EC" id="3.6.5.2" evidence="2"/>
<accession>A0A553P6K9</accession>
<evidence type="ECO:0000256" key="1">
    <source>
        <dbReference type="ARBA" id="ARBA00008344"/>
    </source>
</evidence>
<organism evidence="5 6">
    <name type="scientific">Tigriopus californicus</name>
    <name type="common">Marine copepod</name>
    <dbReference type="NCBI Taxonomy" id="6832"/>
    <lineage>
        <taxon>Eukaryota</taxon>
        <taxon>Metazoa</taxon>
        <taxon>Ecdysozoa</taxon>
        <taxon>Arthropoda</taxon>
        <taxon>Crustacea</taxon>
        <taxon>Multicrustacea</taxon>
        <taxon>Hexanauplia</taxon>
        <taxon>Copepoda</taxon>
        <taxon>Harpacticoida</taxon>
        <taxon>Harpacticidae</taxon>
        <taxon>Tigriopus</taxon>
    </lineage>
</organism>
<proteinExistence type="inferred from homology"/>
<dbReference type="InterPro" id="IPR027417">
    <property type="entry name" value="P-loop_NTPase"/>
</dbReference>
<sequence>MPSPGQSALKFLRSNLRRGAKPKVRIAVLGQASVGKTALIVRYVTKRFIYDYAPEIAKVYQHQTVLDQEEVNMEIWDTAGHFNSSAELRHLEVFVRWADVVGDVFEVALRQGWLYRQHRELTKHRTLTLYPSSSSPAFEKSNSIDNGSIDWLENQPPGNLMPPSPNSYLGNLSPTSSNGSAVGSFSSDGRKLLNLTANASSSTSMSAGSTTAVVTLANSSASSASCSSVNETTRKKLSPIGPSTFKCQSLISNIKKCITPAPPGPSGLTSSMGVADFDGIIIEEHPNNPSRKLFRSRANTDSRLCSRSRSMSMGANMNPFFTIGNETIDNKDDTWKPKRKTSVFFP</sequence>
<evidence type="ECO:0000313" key="5">
    <source>
        <dbReference type="EMBL" id="TRY73328.1"/>
    </source>
</evidence>
<dbReference type="InterPro" id="IPR051065">
    <property type="entry name" value="Ras-related_GTPase"/>
</dbReference>
<dbReference type="SMART" id="SM00173">
    <property type="entry name" value="RAS"/>
    <property type="match status" value="1"/>
</dbReference>
<dbReference type="SUPFAM" id="SSF52540">
    <property type="entry name" value="P-loop containing nucleoside triphosphate hydrolases"/>
    <property type="match status" value="1"/>
</dbReference>
<dbReference type="PRINTS" id="PR00449">
    <property type="entry name" value="RASTRNSFRMNG"/>
</dbReference>
<protein>
    <recommendedName>
        <fullName evidence="2">small monomeric GTPase</fullName>
        <ecNumber evidence="2">3.6.5.2</ecNumber>
    </recommendedName>
</protein>
<reference evidence="5 6" key="1">
    <citation type="journal article" date="2018" name="Nat. Ecol. Evol.">
        <title>Genomic signatures of mitonuclear coevolution across populations of Tigriopus californicus.</title>
        <authorList>
            <person name="Barreto F.S."/>
            <person name="Watson E.T."/>
            <person name="Lima T.G."/>
            <person name="Willett C.S."/>
            <person name="Edmands S."/>
            <person name="Li W."/>
            <person name="Burton R.S."/>
        </authorList>
    </citation>
    <scope>NUCLEOTIDE SEQUENCE [LARGE SCALE GENOMIC DNA]</scope>
    <source>
        <strain evidence="5 6">San Diego</strain>
    </source>
</reference>
<dbReference type="InterPro" id="IPR001806">
    <property type="entry name" value="Small_GTPase"/>
</dbReference>
<dbReference type="STRING" id="6832.A0A553P6K9"/>
<keyword evidence="6" id="KW-1185">Reference proteome</keyword>
<comment type="caution">
    <text evidence="5">The sequence shown here is derived from an EMBL/GenBank/DDBJ whole genome shotgun (WGS) entry which is preliminary data.</text>
</comment>
<name>A0A553P6K9_TIGCA</name>
<evidence type="ECO:0000256" key="4">
    <source>
        <dbReference type="ARBA" id="ARBA00048098"/>
    </source>
</evidence>
<dbReference type="GO" id="GO:0005525">
    <property type="term" value="F:GTP binding"/>
    <property type="evidence" value="ECO:0007669"/>
    <property type="project" value="InterPro"/>
</dbReference>
<keyword evidence="3" id="KW-0378">Hydrolase</keyword>
<dbReference type="PANTHER" id="PTHR45704">
    <property type="entry name" value="RAS-LIKE FAMILY MEMBER 11"/>
    <property type="match status" value="1"/>
</dbReference>
<dbReference type="Pfam" id="PF00071">
    <property type="entry name" value="Ras"/>
    <property type="match status" value="1"/>
</dbReference>